<evidence type="ECO:0000313" key="1">
    <source>
        <dbReference type="EMBL" id="PHM53551.1"/>
    </source>
</evidence>
<reference evidence="1 2" key="1">
    <citation type="journal article" date="2017" name="Nat. Microbiol.">
        <title>Natural product diversity associated with the nematode symbionts Photorhabdus and Xenorhabdus.</title>
        <authorList>
            <person name="Tobias N.J."/>
            <person name="Wolff H."/>
            <person name="Djahanschiri B."/>
            <person name="Grundmann F."/>
            <person name="Kronenwerth M."/>
            <person name="Shi Y.M."/>
            <person name="Simonyi S."/>
            <person name="Grun P."/>
            <person name="Shapiro-Ilan D."/>
            <person name="Pidot S.J."/>
            <person name="Stinear T.P."/>
            <person name="Ebersberger I."/>
            <person name="Bode H.B."/>
        </authorList>
    </citation>
    <scope>NUCLEOTIDE SEQUENCE [LARGE SCALE GENOMIC DNA]</scope>
    <source>
        <strain evidence="1 2">DSM 17903</strain>
    </source>
</reference>
<name>A0A2G0Q2X0_XENHO</name>
<accession>A0A2G0Q2X0</accession>
<gene>
    <name evidence="1" type="ORF">Xhom_03550</name>
</gene>
<sequence length="81" mass="9998">MVTIGYLRHLYKLNSLLYFLYKPYLLYLVLDHSKQLFPVFYKNLNPFVNIYRRFLGRDSNLLIMPNIQMIPNKFVTHFYRF</sequence>
<dbReference type="AlphaFoldDB" id="A0A2G0Q2X0"/>
<comment type="caution">
    <text evidence="1">The sequence shown here is derived from an EMBL/GenBank/DDBJ whole genome shotgun (WGS) entry which is preliminary data.</text>
</comment>
<evidence type="ECO:0000313" key="2">
    <source>
        <dbReference type="Proteomes" id="UP000225433"/>
    </source>
</evidence>
<protein>
    <submittedName>
        <fullName evidence="1">Uncharacterized protein</fullName>
    </submittedName>
</protein>
<proteinExistence type="predicted"/>
<dbReference type="EMBL" id="NJAI01000006">
    <property type="protein sequence ID" value="PHM53551.1"/>
    <property type="molecule type" value="Genomic_DNA"/>
</dbReference>
<organism evidence="1 2">
    <name type="scientific">Xenorhabdus hominickii</name>
    <dbReference type="NCBI Taxonomy" id="351679"/>
    <lineage>
        <taxon>Bacteria</taxon>
        <taxon>Pseudomonadati</taxon>
        <taxon>Pseudomonadota</taxon>
        <taxon>Gammaproteobacteria</taxon>
        <taxon>Enterobacterales</taxon>
        <taxon>Morganellaceae</taxon>
        <taxon>Xenorhabdus</taxon>
    </lineage>
</organism>
<dbReference type="Proteomes" id="UP000225433">
    <property type="component" value="Unassembled WGS sequence"/>
</dbReference>